<keyword evidence="3 5" id="KW-0238">DNA-binding</keyword>
<reference evidence="8" key="1">
    <citation type="journal article" date="2022" name="Int. J. Syst. Evol. Microbiol.">
        <title>A novel species of lactic acid bacteria, Ligilactobacillus pabuli sp. nov., isolated from alfalfa silage.</title>
        <authorList>
            <person name="Tohno M."/>
            <person name="Tanizawa Y."/>
            <person name="Sawada H."/>
            <person name="Sakamoto M."/>
            <person name="Ohkuma M."/>
            <person name="Kobayashi H."/>
        </authorList>
    </citation>
    <scope>NUCLEOTIDE SEQUENCE</scope>
    <source>
        <strain evidence="8">AF129</strain>
    </source>
</reference>
<dbReference type="InterPro" id="IPR044068">
    <property type="entry name" value="CB"/>
</dbReference>
<dbReference type="EMBL" id="BQXH01000003">
    <property type="protein sequence ID" value="GKS80693.1"/>
    <property type="molecule type" value="Genomic_DNA"/>
</dbReference>
<dbReference type="RefSeq" id="WP_244054474.1">
    <property type="nucleotide sequence ID" value="NZ_BQXH01000003.1"/>
</dbReference>
<dbReference type="InterPro" id="IPR010998">
    <property type="entry name" value="Integrase_recombinase_N"/>
</dbReference>
<gene>
    <name evidence="8" type="primary">xerC_2</name>
    <name evidence="8" type="ORF">LPAF129_03780</name>
</gene>
<dbReference type="InterPro" id="IPR004107">
    <property type="entry name" value="Integrase_SAM-like_N"/>
</dbReference>
<keyword evidence="2" id="KW-0229">DNA integration</keyword>
<evidence type="ECO:0000313" key="8">
    <source>
        <dbReference type="EMBL" id="GKS80693.1"/>
    </source>
</evidence>
<dbReference type="Gene3D" id="1.10.150.130">
    <property type="match status" value="1"/>
</dbReference>
<evidence type="ECO:0000256" key="4">
    <source>
        <dbReference type="ARBA" id="ARBA00023172"/>
    </source>
</evidence>
<accession>A0ABQ5JF63</accession>
<dbReference type="InterPro" id="IPR028259">
    <property type="entry name" value="AP2-like_int_N"/>
</dbReference>
<dbReference type="InterPro" id="IPR013762">
    <property type="entry name" value="Integrase-like_cat_sf"/>
</dbReference>
<protein>
    <submittedName>
        <fullName evidence="8">Site-specific integrase</fullName>
    </submittedName>
</protein>
<feature type="domain" description="Core-binding (CB)" evidence="7">
    <location>
        <begin position="59"/>
        <end position="140"/>
    </location>
</feature>
<evidence type="ECO:0000313" key="9">
    <source>
        <dbReference type="Proteomes" id="UP001055149"/>
    </source>
</evidence>
<proteinExistence type="inferred from homology"/>
<dbReference type="Gene3D" id="1.10.443.10">
    <property type="entry name" value="Intergrase catalytic core"/>
    <property type="match status" value="1"/>
</dbReference>
<dbReference type="InterPro" id="IPR011010">
    <property type="entry name" value="DNA_brk_join_enz"/>
</dbReference>
<comment type="caution">
    <text evidence="8">The sequence shown here is derived from an EMBL/GenBank/DDBJ whole genome shotgun (WGS) entry which is preliminary data.</text>
</comment>
<dbReference type="PROSITE" id="PS51898">
    <property type="entry name" value="TYR_RECOMBINASE"/>
    <property type="match status" value="1"/>
</dbReference>
<name>A0ABQ5JF63_9LACO</name>
<evidence type="ECO:0000256" key="1">
    <source>
        <dbReference type="ARBA" id="ARBA00008857"/>
    </source>
</evidence>
<dbReference type="InterPro" id="IPR050090">
    <property type="entry name" value="Tyrosine_recombinase_XerCD"/>
</dbReference>
<organism evidence="8 9">
    <name type="scientific">Ligilactobacillus pabuli</name>
    <dbReference type="NCBI Taxonomy" id="2886039"/>
    <lineage>
        <taxon>Bacteria</taxon>
        <taxon>Bacillati</taxon>
        <taxon>Bacillota</taxon>
        <taxon>Bacilli</taxon>
        <taxon>Lactobacillales</taxon>
        <taxon>Lactobacillaceae</taxon>
        <taxon>Ligilactobacillus</taxon>
    </lineage>
</organism>
<evidence type="ECO:0000259" key="7">
    <source>
        <dbReference type="PROSITE" id="PS51900"/>
    </source>
</evidence>
<dbReference type="Proteomes" id="UP001055149">
    <property type="component" value="Unassembled WGS sequence"/>
</dbReference>
<comment type="similarity">
    <text evidence="1">Belongs to the 'phage' integrase family.</text>
</comment>
<evidence type="ECO:0000256" key="2">
    <source>
        <dbReference type="ARBA" id="ARBA00022908"/>
    </source>
</evidence>
<evidence type="ECO:0000256" key="3">
    <source>
        <dbReference type="ARBA" id="ARBA00023125"/>
    </source>
</evidence>
<dbReference type="SUPFAM" id="SSF56349">
    <property type="entry name" value="DNA breaking-rejoining enzymes"/>
    <property type="match status" value="1"/>
</dbReference>
<dbReference type="InterPro" id="IPR002104">
    <property type="entry name" value="Integrase_catalytic"/>
</dbReference>
<keyword evidence="4" id="KW-0233">DNA recombination</keyword>
<evidence type="ECO:0000256" key="5">
    <source>
        <dbReference type="PROSITE-ProRule" id="PRU01248"/>
    </source>
</evidence>
<sequence length="374" mass="43265">MASYRKTSTGWGVRVSWRDADGELKQKYKAGFKTKNEARLYAISFENDVANNNVDVREVPFADYFDEWFQLYKENKVSQVTANRYRIISRELHHAFEKINIKKVDRRKYQKFINSYGADHAPETVKKLNSIVRACVKSAVYDDLIKKDFTQNVSLTWDKSREITVDYLNISEIQTLISHTQSKLNPHFTSRYMILTAIYTGARLGEIQALTWKDINFNWRTISINKSWDALNNKFKPTKTEGSTRIIRINDDLLDILEQLHHADSGMVFVNQYGTIPTSNAVNKTLRSLLQDCDINRQGFHFHSLRHSHVAYLLSQGADLYAISKRLGHTDMTTTSKRYAYLIDEYKAKSDDLIELLLDNLTNKKGTHSADVAK</sequence>
<dbReference type="CDD" id="cd01189">
    <property type="entry name" value="INT_ICEBs1_C_like"/>
    <property type="match status" value="1"/>
</dbReference>
<dbReference type="PROSITE" id="PS51900">
    <property type="entry name" value="CB"/>
    <property type="match status" value="1"/>
</dbReference>
<evidence type="ECO:0000259" key="6">
    <source>
        <dbReference type="PROSITE" id="PS51898"/>
    </source>
</evidence>
<feature type="domain" description="Tyr recombinase" evidence="6">
    <location>
        <begin position="163"/>
        <end position="352"/>
    </location>
</feature>
<keyword evidence="9" id="KW-1185">Reference proteome</keyword>
<dbReference type="Pfam" id="PF14657">
    <property type="entry name" value="Arm-DNA-bind_4"/>
    <property type="match status" value="1"/>
</dbReference>
<dbReference type="Pfam" id="PF14659">
    <property type="entry name" value="Phage_int_SAM_3"/>
    <property type="match status" value="1"/>
</dbReference>
<dbReference type="Pfam" id="PF00589">
    <property type="entry name" value="Phage_integrase"/>
    <property type="match status" value="1"/>
</dbReference>
<dbReference type="PANTHER" id="PTHR30349:SF64">
    <property type="entry name" value="PROPHAGE INTEGRASE INTD-RELATED"/>
    <property type="match status" value="1"/>
</dbReference>
<dbReference type="PANTHER" id="PTHR30349">
    <property type="entry name" value="PHAGE INTEGRASE-RELATED"/>
    <property type="match status" value="1"/>
</dbReference>